<evidence type="ECO:0000256" key="1">
    <source>
        <dbReference type="ARBA" id="ARBA00022490"/>
    </source>
</evidence>
<dbReference type="SUPFAM" id="SSF51569">
    <property type="entry name" value="Aldolase"/>
    <property type="match status" value="1"/>
</dbReference>
<dbReference type="InterPro" id="IPR013785">
    <property type="entry name" value="Aldolase_TIM"/>
</dbReference>
<comment type="caution">
    <text evidence="4">The sequence shown here is derived from an EMBL/GenBank/DDBJ whole genome shotgun (WGS) entry which is preliminary data.</text>
</comment>
<accession>A0A840AHJ0</accession>
<dbReference type="RefSeq" id="WP_183397428.1">
    <property type="nucleotide sequence ID" value="NZ_JACIDS010000001.1"/>
</dbReference>
<dbReference type="GO" id="GO:0005737">
    <property type="term" value="C:cytoplasm"/>
    <property type="evidence" value="ECO:0007669"/>
    <property type="project" value="InterPro"/>
</dbReference>
<dbReference type="NCBIfam" id="TIGR00126">
    <property type="entry name" value="deoC"/>
    <property type="match status" value="1"/>
</dbReference>
<evidence type="ECO:0000256" key="3">
    <source>
        <dbReference type="NCBIfam" id="TIGR00126"/>
    </source>
</evidence>
<dbReference type="EC" id="4.1.2.4" evidence="3"/>
<dbReference type="Pfam" id="PF01791">
    <property type="entry name" value="DeoC"/>
    <property type="match status" value="1"/>
</dbReference>
<dbReference type="PANTHER" id="PTHR10889:SF1">
    <property type="entry name" value="DEOXYRIBOSE-PHOSPHATE ALDOLASE"/>
    <property type="match status" value="1"/>
</dbReference>
<gene>
    <name evidence="4" type="ORF">GGR25_000828</name>
</gene>
<name>A0A840AHJ0_9HYPH</name>
<dbReference type="GO" id="GO:0009264">
    <property type="term" value="P:deoxyribonucleotide catabolic process"/>
    <property type="evidence" value="ECO:0007669"/>
    <property type="project" value="UniProtKB-UniRule"/>
</dbReference>
<dbReference type="PANTHER" id="PTHR10889">
    <property type="entry name" value="DEOXYRIBOSE-PHOSPHATE ALDOLASE"/>
    <property type="match status" value="1"/>
</dbReference>
<dbReference type="Proteomes" id="UP000553963">
    <property type="component" value="Unassembled WGS sequence"/>
</dbReference>
<keyword evidence="1" id="KW-0963">Cytoplasm</keyword>
<evidence type="ECO:0000256" key="2">
    <source>
        <dbReference type="ARBA" id="ARBA00023270"/>
    </source>
</evidence>
<dbReference type="Gene3D" id="3.20.20.70">
    <property type="entry name" value="Aldolase class I"/>
    <property type="match status" value="1"/>
</dbReference>
<dbReference type="AlphaFoldDB" id="A0A840AHJ0"/>
<protein>
    <recommendedName>
        <fullName evidence="3">Deoxyribose-phosphate aldolase</fullName>
        <ecNumber evidence="3">4.1.2.4</ecNumber>
    </recommendedName>
</protein>
<evidence type="ECO:0000313" key="4">
    <source>
        <dbReference type="EMBL" id="MBB3929809.1"/>
    </source>
</evidence>
<dbReference type="CDD" id="cd00959">
    <property type="entry name" value="DeoC"/>
    <property type="match status" value="1"/>
</dbReference>
<proteinExistence type="predicted"/>
<keyword evidence="5" id="KW-1185">Reference proteome</keyword>
<dbReference type="PIRSF" id="PIRSF001357">
    <property type="entry name" value="DeoC"/>
    <property type="match status" value="1"/>
</dbReference>
<keyword evidence="4" id="KW-0456">Lyase</keyword>
<keyword evidence="2" id="KW-0704">Schiff base</keyword>
<evidence type="ECO:0000313" key="5">
    <source>
        <dbReference type="Proteomes" id="UP000553963"/>
    </source>
</evidence>
<organism evidence="4 5">
    <name type="scientific">Kaistia hirudinis</name>
    <dbReference type="NCBI Taxonomy" id="1293440"/>
    <lineage>
        <taxon>Bacteria</taxon>
        <taxon>Pseudomonadati</taxon>
        <taxon>Pseudomonadota</taxon>
        <taxon>Alphaproteobacteria</taxon>
        <taxon>Hyphomicrobiales</taxon>
        <taxon>Kaistiaceae</taxon>
        <taxon>Kaistia</taxon>
    </lineage>
</organism>
<dbReference type="EMBL" id="JACIDS010000001">
    <property type="protein sequence ID" value="MBB3929809.1"/>
    <property type="molecule type" value="Genomic_DNA"/>
</dbReference>
<dbReference type="InterPro" id="IPR011343">
    <property type="entry name" value="DeoC"/>
</dbReference>
<reference evidence="4 5" key="1">
    <citation type="submission" date="2020-08" db="EMBL/GenBank/DDBJ databases">
        <title>Genomic Encyclopedia of Type Strains, Phase IV (KMG-IV): sequencing the most valuable type-strain genomes for metagenomic binning, comparative biology and taxonomic classification.</title>
        <authorList>
            <person name="Goeker M."/>
        </authorList>
    </citation>
    <scope>NUCLEOTIDE SEQUENCE [LARGE SCALE GENOMIC DNA]</scope>
    <source>
        <strain evidence="4 5">DSM 25966</strain>
    </source>
</reference>
<dbReference type="GO" id="GO:0004139">
    <property type="term" value="F:deoxyribose-phosphate aldolase activity"/>
    <property type="evidence" value="ECO:0007669"/>
    <property type="project" value="UniProtKB-UniRule"/>
</dbReference>
<sequence length="223" mass="23234">MELSAIAAVIQHTNVSPTATDGDIRRLCEDAREFAFNGVMVQPCWIGLCRSLLQGTSIKVCSAMAYPMGGSLTRSKVAEMRHLVEEGVDEVDFMPNLGLLLSGEEAGFIDEIQQIVAAAAGRPVKAMLELETLSPDERRAAVLAAEAAGCTYVKNSSGWGIGGKATAELIRFMSATATSAKVKASGGIRSKQDAEDILAAGAVLLGTSAGPAIMRGGAGNRAY</sequence>
<dbReference type="InterPro" id="IPR002915">
    <property type="entry name" value="DeoC/FbaB/LacD_aldolase"/>
</dbReference>
<dbReference type="GO" id="GO:0016052">
    <property type="term" value="P:carbohydrate catabolic process"/>
    <property type="evidence" value="ECO:0007669"/>
    <property type="project" value="TreeGrafter"/>
</dbReference>
<dbReference type="SMART" id="SM01133">
    <property type="entry name" value="DeoC"/>
    <property type="match status" value="1"/>
</dbReference>